<gene>
    <name evidence="3" type="ORF">IV43_GL001955</name>
</gene>
<feature type="domain" description="Transcobalamin-like C-terminal" evidence="2">
    <location>
        <begin position="56"/>
        <end position="120"/>
    </location>
</feature>
<dbReference type="PATRIC" id="fig|89059.3.peg.2071"/>
<name>A0A0R2JVZ9_9LACO</name>
<accession>A0A0R2JVZ9</accession>
<proteinExistence type="predicted"/>
<evidence type="ECO:0000256" key="1">
    <source>
        <dbReference type="SAM" id="SignalP"/>
    </source>
</evidence>
<evidence type="ECO:0000259" key="2">
    <source>
        <dbReference type="Pfam" id="PF14478"/>
    </source>
</evidence>
<organism evidence="3 4">
    <name type="scientific">Ligilactobacillus acidipiscis</name>
    <dbReference type="NCBI Taxonomy" id="89059"/>
    <lineage>
        <taxon>Bacteria</taxon>
        <taxon>Bacillati</taxon>
        <taxon>Bacillota</taxon>
        <taxon>Bacilli</taxon>
        <taxon>Lactobacillales</taxon>
        <taxon>Lactobacillaceae</taxon>
        <taxon>Ligilactobacillus</taxon>
    </lineage>
</organism>
<reference evidence="3 4" key="1">
    <citation type="journal article" date="2015" name="Genome Announc.">
        <title>Expanding the biotechnology potential of lactobacilli through comparative genomics of 213 strains and associated genera.</title>
        <authorList>
            <person name="Sun Z."/>
            <person name="Harris H.M."/>
            <person name="McCann A."/>
            <person name="Guo C."/>
            <person name="Argimon S."/>
            <person name="Zhang W."/>
            <person name="Yang X."/>
            <person name="Jeffery I.B."/>
            <person name="Cooney J.C."/>
            <person name="Kagawa T.F."/>
            <person name="Liu W."/>
            <person name="Song Y."/>
            <person name="Salvetti E."/>
            <person name="Wrobel A."/>
            <person name="Rasinkangas P."/>
            <person name="Parkhill J."/>
            <person name="Rea M.C."/>
            <person name="O'Sullivan O."/>
            <person name="Ritari J."/>
            <person name="Douillard F.P."/>
            <person name="Paul Ross R."/>
            <person name="Yang R."/>
            <person name="Briner A.E."/>
            <person name="Felis G.E."/>
            <person name="de Vos W.M."/>
            <person name="Barrangou R."/>
            <person name="Klaenhammer T.R."/>
            <person name="Caufield P.W."/>
            <person name="Cui Y."/>
            <person name="Zhang H."/>
            <person name="O'Toole P.W."/>
        </authorList>
    </citation>
    <scope>NUCLEOTIDE SEQUENCE [LARGE SCALE GENOMIC DNA]</scope>
    <source>
        <strain evidence="3 4">DSM 15353</strain>
    </source>
</reference>
<dbReference type="PROSITE" id="PS51257">
    <property type="entry name" value="PROKAR_LIPOPROTEIN"/>
    <property type="match status" value="1"/>
</dbReference>
<evidence type="ECO:0000313" key="4">
    <source>
        <dbReference type="Proteomes" id="UP000051491"/>
    </source>
</evidence>
<dbReference type="InterPro" id="IPR027954">
    <property type="entry name" value="Transcobalamin-like_C"/>
</dbReference>
<dbReference type="Proteomes" id="UP000051491">
    <property type="component" value="Unassembled WGS sequence"/>
</dbReference>
<feature type="signal peptide" evidence="1">
    <location>
        <begin position="1"/>
        <end position="20"/>
    </location>
</feature>
<dbReference type="STRING" id="89059.LAC1533_0662"/>
<protein>
    <recommendedName>
        <fullName evidence="2">Transcobalamin-like C-terminal domain-containing protein</fullName>
    </recommendedName>
</protein>
<dbReference type="OrthoDB" id="2870483at2"/>
<feature type="chain" id="PRO_5038719283" description="Transcobalamin-like C-terminal domain-containing protein" evidence="1">
    <location>
        <begin position="21"/>
        <end position="125"/>
    </location>
</feature>
<dbReference type="AlphaFoldDB" id="A0A0R2JVZ9"/>
<keyword evidence="1" id="KW-0732">Signal</keyword>
<dbReference type="Pfam" id="PF14478">
    <property type="entry name" value="DUF4430"/>
    <property type="match status" value="1"/>
</dbReference>
<dbReference type="RefSeq" id="WP_010499184.1">
    <property type="nucleotide sequence ID" value="NZ_JQBK01000071.1"/>
</dbReference>
<dbReference type="EMBL" id="JQBK01000071">
    <property type="protein sequence ID" value="KRN81378.1"/>
    <property type="molecule type" value="Genomic_DNA"/>
</dbReference>
<dbReference type="Gene3D" id="2.170.130.30">
    <property type="match status" value="1"/>
</dbReference>
<evidence type="ECO:0000313" key="3">
    <source>
        <dbReference type="EMBL" id="KRN81378.1"/>
    </source>
</evidence>
<sequence>MKKKLVFLAMIFTAIFLVSCANTTQKNNSDNVIRVSYQIKKENKSLSKKTVTVKKGASVLTGLKRAWPVKTENKMVTKIDGHAQNPDLDQYWLYDINGKESKKGVDQQKLNDQDKVVFILKDISK</sequence>
<comment type="caution">
    <text evidence="3">The sequence shown here is derived from an EMBL/GenBank/DDBJ whole genome shotgun (WGS) entry which is preliminary data.</text>
</comment>